<evidence type="ECO:0000256" key="1">
    <source>
        <dbReference type="ARBA" id="ARBA00022654"/>
    </source>
</evidence>
<dbReference type="RefSeq" id="WP_140851300.1">
    <property type="nucleotide sequence ID" value="NZ_RCZC01000004.1"/>
</dbReference>
<organism evidence="7 8">
    <name type="scientific">Sphingomonas glacialis</name>
    <dbReference type="NCBI Taxonomy" id="658225"/>
    <lineage>
        <taxon>Bacteria</taxon>
        <taxon>Pseudomonadati</taxon>
        <taxon>Pseudomonadota</taxon>
        <taxon>Alphaproteobacteria</taxon>
        <taxon>Sphingomonadales</taxon>
        <taxon>Sphingomonadaceae</taxon>
        <taxon>Sphingomonas</taxon>
    </lineage>
</organism>
<comment type="caution">
    <text evidence="7">The sequence shown here is derived from an EMBL/GenBank/DDBJ whole genome shotgun (WGS) entry which is preliminary data.</text>
</comment>
<evidence type="ECO:0000256" key="3">
    <source>
        <dbReference type="ARBA" id="ARBA00022691"/>
    </source>
</evidence>
<dbReference type="PROSITE" id="PS51187">
    <property type="entry name" value="AUTOINDUCER_SYNTH_2"/>
    <property type="match status" value="1"/>
</dbReference>
<dbReference type="EC" id="2.3.1.184" evidence="6"/>
<keyword evidence="3 6" id="KW-0949">S-adenosyl-L-methionine</keyword>
<dbReference type="PRINTS" id="PR01549">
    <property type="entry name" value="AUTOINDCRSYN"/>
</dbReference>
<dbReference type="Gene3D" id="3.40.630.30">
    <property type="match status" value="1"/>
</dbReference>
<evidence type="ECO:0000313" key="7">
    <source>
        <dbReference type="EMBL" id="TPG52228.1"/>
    </source>
</evidence>
<keyword evidence="2 6" id="KW-0808">Transferase</keyword>
<protein>
    <recommendedName>
        <fullName evidence="6">Acyl-homoserine-lactone synthase</fullName>
        <ecNumber evidence="6">2.3.1.184</ecNumber>
    </recommendedName>
    <alternativeName>
        <fullName evidence="6">Autoinducer synthesis protein</fullName>
    </alternativeName>
</protein>
<dbReference type="AlphaFoldDB" id="A0A502FRT4"/>
<dbReference type="EMBL" id="RCZC01000004">
    <property type="protein sequence ID" value="TPG52228.1"/>
    <property type="molecule type" value="Genomic_DNA"/>
</dbReference>
<dbReference type="GO" id="GO:0061579">
    <property type="term" value="F:N-acyl homoserine lactone synthase activity"/>
    <property type="evidence" value="ECO:0007669"/>
    <property type="project" value="UniProtKB-UniRule"/>
</dbReference>
<dbReference type="Proteomes" id="UP000319931">
    <property type="component" value="Unassembled WGS sequence"/>
</dbReference>
<keyword evidence="4 5" id="KW-0071">Autoinducer synthesis</keyword>
<sequence>MVALLTSTLATGEDAALRAMFAARKSVFVDLLKWNLPIADGKFEIDQFDDQHARYLILLSDAGNHLASARLLPTNRPHILSTLFPELCEGAVPSDAASFEITRFCIDRSLQAEQRRKVRHQLVTAIVEHALSDGIRRYTAVTDMAFLQQVLSFGWECRPLGLPVANKTGMIGALEIGIDAVTPTHLARTGMWSPVPAIGSLSRRVAA</sequence>
<proteinExistence type="inferred from homology"/>
<dbReference type="SUPFAM" id="SSF55729">
    <property type="entry name" value="Acyl-CoA N-acyltransferases (Nat)"/>
    <property type="match status" value="1"/>
</dbReference>
<dbReference type="InterPro" id="IPR001690">
    <property type="entry name" value="Autoind_synthase"/>
</dbReference>
<comment type="similarity">
    <text evidence="5 6">Belongs to the autoinducer synthase family.</text>
</comment>
<dbReference type="InterPro" id="IPR016181">
    <property type="entry name" value="Acyl_CoA_acyltransferase"/>
</dbReference>
<comment type="catalytic activity">
    <reaction evidence="6">
        <text>a fatty acyl-[ACP] + S-adenosyl-L-methionine = an N-acyl-L-homoserine lactone + S-methyl-5'-thioadenosine + holo-[ACP] + H(+)</text>
        <dbReference type="Rhea" id="RHEA:10096"/>
        <dbReference type="Rhea" id="RHEA-COMP:9685"/>
        <dbReference type="Rhea" id="RHEA-COMP:14125"/>
        <dbReference type="ChEBI" id="CHEBI:15378"/>
        <dbReference type="ChEBI" id="CHEBI:17509"/>
        <dbReference type="ChEBI" id="CHEBI:55474"/>
        <dbReference type="ChEBI" id="CHEBI:59789"/>
        <dbReference type="ChEBI" id="CHEBI:64479"/>
        <dbReference type="ChEBI" id="CHEBI:138651"/>
        <dbReference type="EC" id="2.3.1.184"/>
    </reaction>
</comment>
<dbReference type="PANTHER" id="PTHR39322:SF1">
    <property type="entry name" value="ISOVALERYL-HOMOSERINE LACTONE SYNTHASE"/>
    <property type="match status" value="1"/>
</dbReference>
<evidence type="ECO:0000256" key="4">
    <source>
        <dbReference type="ARBA" id="ARBA00022929"/>
    </source>
</evidence>
<keyword evidence="8" id="KW-1185">Reference proteome</keyword>
<dbReference type="OrthoDB" id="6169313at2"/>
<accession>A0A502FRT4</accession>
<dbReference type="GO" id="GO:0007165">
    <property type="term" value="P:signal transduction"/>
    <property type="evidence" value="ECO:0007669"/>
    <property type="project" value="TreeGrafter"/>
</dbReference>
<evidence type="ECO:0000256" key="5">
    <source>
        <dbReference type="PROSITE-ProRule" id="PRU00533"/>
    </source>
</evidence>
<keyword evidence="1 5" id="KW-0673">Quorum sensing</keyword>
<gene>
    <name evidence="7" type="ORF">EAH76_16190</name>
</gene>
<dbReference type="Pfam" id="PF00765">
    <property type="entry name" value="Autoind_synth"/>
    <property type="match status" value="1"/>
</dbReference>
<evidence type="ECO:0000256" key="2">
    <source>
        <dbReference type="ARBA" id="ARBA00022679"/>
    </source>
</evidence>
<evidence type="ECO:0000256" key="6">
    <source>
        <dbReference type="RuleBase" id="RU361135"/>
    </source>
</evidence>
<dbReference type="GO" id="GO:0009372">
    <property type="term" value="P:quorum sensing"/>
    <property type="evidence" value="ECO:0007669"/>
    <property type="project" value="UniProtKB-UniRule"/>
</dbReference>
<reference evidence="7 8" key="1">
    <citation type="journal article" date="2019" name="Environ. Microbiol.">
        <title>Species interactions and distinct microbial communities in high Arctic permafrost affected cryosols are associated with the CH4 and CO2 gas fluxes.</title>
        <authorList>
            <person name="Altshuler I."/>
            <person name="Hamel J."/>
            <person name="Turney S."/>
            <person name="Magnuson E."/>
            <person name="Levesque R."/>
            <person name="Greer C."/>
            <person name="Whyte L.G."/>
        </authorList>
    </citation>
    <scope>NUCLEOTIDE SEQUENCE [LARGE SCALE GENOMIC DNA]</scope>
    <source>
        <strain evidence="7 8">E6.1</strain>
    </source>
</reference>
<dbReference type="PANTHER" id="PTHR39322">
    <property type="entry name" value="ACYL-HOMOSERINE-LACTONE SYNTHASE"/>
    <property type="match status" value="1"/>
</dbReference>
<evidence type="ECO:0000313" key="8">
    <source>
        <dbReference type="Proteomes" id="UP000319931"/>
    </source>
</evidence>
<name>A0A502FRT4_9SPHN</name>